<dbReference type="HOGENOM" id="CLU_1571656_0_0_1"/>
<gene>
    <name evidence="1" type="ORF">S7711_10390</name>
</gene>
<protein>
    <submittedName>
        <fullName evidence="1">Uncharacterized protein</fullName>
    </submittedName>
</protein>
<reference evidence="1 2" key="1">
    <citation type="journal article" date="2014" name="BMC Genomics">
        <title>Comparative genome sequencing reveals chemotype-specific gene clusters in the toxigenic black mold Stachybotrys.</title>
        <authorList>
            <person name="Semeiks J."/>
            <person name="Borek D."/>
            <person name="Otwinowski Z."/>
            <person name="Grishin N.V."/>
        </authorList>
    </citation>
    <scope>NUCLEOTIDE SEQUENCE [LARGE SCALE GENOMIC DNA]</scope>
    <source>
        <strain evidence="2">CBS 109288 / IBT 7711</strain>
    </source>
</reference>
<dbReference type="EMBL" id="KL648402">
    <property type="protein sequence ID" value="KEY70962.1"/>
    <property type="molecule type" value="Genomic_DNA"/>
</dbReference>
<proteinExistence type="predicted"/>
<dbReference type="AlphaFoldDB" id="A0A084B083"/>
<evidence type="ECO:0000313" key="2">
    <source>
        <dbReference type="Proteomes" id="UP000028045"/>
    </source>
</evidence>
<name>A0A084B083_STACB</name>
<organism evidence="1 2">
    <name type="scientific">Stachybotrys chartarum (strain CBS 109288 / IBT 7711)</name>
    <name type="common">Toxic black mold</name>
    <name type="synonym">Stilbospora chartarum</name>
    <dbReference type="NCBI Taxonomy" id="1280523"/>
    <lineage>
        <taxon>Eukaryota</taxon>
        <taxon>Fungi</taxon>
        <taxon>Dikarya</taxon>
        <taxon>Ascomycota</taxon>
        <taxon>Pezizomycotina</taxon>
        <taxon>Sordariomycetes</taxon>
        <taxon>Hypocreomycetidae</taxon>
        <taxon>Hypocreales</taxon>
        <taxon>Stachybotryaceae</taxon>
        <taxon>Stachybotrys</taxon>
    </lineage>
</organism>
<sequence length="170" mass="18187">MVVVAILEGFGRLGEQQTEVNHRNARWKQPGVSCRPFVRFASATTSSRSGLVGLAGRTVGGMQAMATAGTGSLGSWSRCYTYDIDHVDPEDAGKIRLVGRASGEPLGRDSVAVESAPLCDESKQHHGTLSALRQLDDGRLASDASKLCCKRHGSWLPPWLKLKQPSPSAT</sequence>
<dbReference type="Proteomes" id="UP000028045">
    <property type="component" value="Unassembled WGS sequence"/>
</dbReference>
<keyword evidence="2" id="KW-1185">Reference proteome</keyword>
<evidence type="ECO:0000313" key="1">
    <source>
        <dbReference type="EMBL" id="KEY70962.1"/>
    </source>
</evidence>
<accession>A0A084B083</accession>